<dbReference type="EMBL" id="QSTG01000088">
    <property type="protein sequence ID" value="RGM36113.1"/>
    <property type="molecule type" value="Genomic_DNA"/>
</dbReference>
<evidence type="ECO:0000313" key="36">
    <source>
        <dbReference type="Proteomes" id="UP000260640"/>
    </source>
</evidence>
<evidence type="ECO:0000313" key="54">
    <source>
        <dbReference type="Proteomes" id="UP000462922"/>
    </source>
</evidence>
<dbReference type="Proteomes" id="UP000261003">
    <property type="component" value="Unassembled WGS sequence"/>
</dbReference>
<evidence type="ECO:0000313" key="42">
    <source>
        <dbReference type="Proteomes" id="UP000285379"/>
    </source>
</evidence>
<dbReference type="EMBL" id="QSSN01000007">
    <property type="protein sequence ID" value="RGL86835.1"/>
    <property type="molecule type" value="Genomic_DNA"/>
</dbReference>
<dbReference type="Proteomes" id="UP000408523">
    <property type="component" value="Unassembled WGS sequence"/>
</dbReference>
<reference evidence="16" key="13">
    <citation type="submission" date="2022-01" db="EMBL/GenBank/DDBJ databases">
        <authorList>
            <person name="Mingchao X."/>
        </authorList>
    </citation>
    <scope>NUCLEOTIDE SEQUENCE</scope>
    <source>
        <strain evidence="16">Bv4372</strain>
    </source>
</reference>
<evidence type="ECO:0000313" key="31">
    <source>
        <dbReference type="EMBL" id="RHI88787.1"/>
    </source>
</evidence>
<dbReference type="EMBL" id="WDBI01000058">
    <property type="protein sequence ID" value="KAB6522206.1"/>
    <property type="molecule type" value="Genomic_DNA"/>
</dbReference>
<evidence type="ECO:0000313" key="34">
    <source>
        <dbReference type="EMBL" id="TSE46626.1"/>
    </source>
</evidence>
<gene>
    <name evidence="33" type="ORF">DW043_21230</name>
    <name evidence="32" type="ORF">DW105_20880</name>
    <name evidence="31" type="ORF">DW150_14290</name>
    <name evidence="30" type="ORF">DW783_15950</name>
    <name evidence="29" type="ORF">DWV70_20505</name>
    <name evidence="28" type="ORF">DWW27_19380</name>
    <name evidence="27" type="ORF">DWY53_21700</name>
    <name evidence="26" type="ORF">DXC16_23890</name>
    <name evidence="25" type="ORF">DXC44_07425</name>
    <name evidence="24" type="ORF">DXD46_05335</name>
    <name evidence="34" type="ORF">EH214_04162</name>
    <name evidence="1" type="ORF">ERS852457_01684</name>
    <name evidence="5" type="ORF">F9Z94_17015</name>
    <name evidence="3" type="ORF">GAS29_13135</name>
    <name evidence="4" type="ORF">GAS37_13355</name>
    <name evidence="2" type="ORF">GAY01_22435</name>
    <name evidence="9" type="ORF">GAY12_21835</name>
    <name evidence="12" type="ORF">GAY17_23075</name>
    <name evidence="8" type="ORF">GAY76_20785</name>
    <name evidence="7" type="ORF">GAY79_22570</name>
    <name evidence="6" type="ORF">GAY98_22205</name>
    <name evidence="10" type="ORF">GAZ76_22755</name>
    <name evidence="11" type="ORF">GAZ92_23060</name>
    <name evidence="20" type="ORF">HKQ54_00720</name>
    <name evidence="21" type="ORF">HKQ55_01185</name>
    <name evidence="22" type="ORF">HUV05_18875</name>
    <name evidence="14" type="ORF">KSX14_14320</name>
    <name evidence="13" type="ORF">KTG10_02930</name>
    <name evidence="17" type="ORF">L0N01_11215</name>
    <name evidence="16" type="ORF">L4X52_21350</name>
    <name evidence="15" type="ORF">LI282_21125</name>
    <name evidence="18" type="ORF">PL594_19945</name>
    <name evidence="19" type="ORF">RVY68_02830</name>
    <name evidence="23" type="ORF">VIC01_04044</name>
</gene>
<dbReference type="Proteomes" id="UP000524321">
    <property type="component" value="Unassembled WGS sequence"/>
</dbReference>
<dbReference type="EMBL" id="JAQKEI010000036">
    <property type="protein sequence ID" value="MDB0853771.1"/>
    <property type="molecule type" value="Genomic_DNA"/>
</dbReference>
<dbReference type="Proteomes" id="UP001200843">
    <property type="component" value="Unassembled WGS sequence"/>
</dbReference>
<dbReference type="EMBL" id="QROB01000055">
    <property type="protein sequence ID" value="RHK82220.1"/>
    <property type="molecule type" value="Genomic_DNA"/>
</dbReference>
<dbReference type="EMBL" id="WDAY01000100">
    <property type="protein sequence ID" value="KAB6553948.1"/>
    <property type="molecule type" value="Genomic_DNA"/>
</dbReference>
<dbReference type="GeneID" id="31479315"/>
<dbReference type="EMBL" id="JAHOGA010000034">
    <property type="protein sequence ID" value="MBV3489784.1"/>
    <property type="molecule type" value="Genomic_DNA"/>
</dbReference>
<evidence type="ECO:0000313" key="60">
    <source>
        <dbReference type="Proteomes" id="UP000555193"/>
    </source>
</evidence>
<dbReference type="Proteomes" id="UP000437380">
    <property type="component" value="Unassembled WGS sequence"/>
</dbReference>
<evidence type="ECO:0000313" key="59">
    <source>
        <dbReference type="Proteomes" id="UP000524321"/>
    </source>
</evidence>
<dbReference type="Proteomes" id="UP000470952">
    <property type="component" value="Unassembled WGS sequence"/>
</dbReference>
<dbReference type="EMBL" id="WCZM01000054">
    <property type="protein sequence ID" value="KAB3562237.1"/>
    <property type="molecule type" value="Genomic_DNA"/>
</dbReference>
<evidence type="ECO:0000313" key="45">
    <source>
        <dbReference type="Proteomes" id="UP000286392"/>
    </source>
</evidence>
<dbReference type="EMBL" id="RWHZ01000099">
    <property type="protein sequence ID" value="TSE46626.1"/>
    <property type="molecule type" value="Genomic_DNA"/>
</dbReference>
<evidence type="ECO:0000313" key="13">
    <source>
        <dbReference type="EMBL" id="MBU9137715.1"/>
    </source>
</evidence>
<evidence type="ECO:0000313" key="44">
    <source>
        <dbReference type="Proteomes" id="UP000285777"/>
    </source>
</evidence>
<dbReference type="Proteomes" id="UP000326091">
    <property type="component" value="Chromosome"/>
</dbReference>
<dbReference type="Proteomes" id="UP000266497">
    <property type="component" value="Unassembled WGS sequence"/>
</dbReference>
<evidence type="ECO:0000313" key="51">
    <source>
        <dbReference type="Proteomes" id="UP000441522"/>
    </source>
</evidence>
<dbReference type="Proteomes" id="UP000285777">
    <property type="component" value="Unassembled WGS sequence"/>
</dbReference>
<evidence type="ECO:0000313" key="21">
    <source>
        <dbReference type="EMBL" id="NMW38831.1"/>
    </source>
</evidence>
<evidence type="ECO:0000313" key="9">
    <source>
        <dbReference type="EMBL" id="KAB6629788.1"/>
    </source>
</evidence>
<evidence type="ECO:0000313" key="19">
    <source>
        <dbReference type="EMBL" id="MDU0247651.1"/>
    </source>
</evidence>
<evidence type="ECO:0000313" key="25">
    <source>
        <dbReference type="EMBL" id="RGL86835.1"/>
    </source>
</evidence>
<evidence type="ECO:0000313" key="22">
    <source>
        <dbReference type="EMBL" id="NVB75551.1"/>
    </source>
</evidence>
<evidence type="ECO:0000313" key="24">
    <source>
        <dbReference type="EMBL" id="RGJ90393.1"/>
    </source>
</evidence>
<evidence type="ECO:0000313" key="15">
    <source>
        <dbReference type="EMBL" id="MCB7283518.1"/>
    </source>
</evidence>
<dbReference type="EMBL" id="QRLF01000024">
    <property type="protein sequence ID" value="RHI88787.1"/>
    <property type="molecule type" value="Genomic_DNA"/>
</dbReference>
<dbReference type="EMBL" id="QRYT01000062">
    <property type="protein sequence ID" value="RGV04237.1"/>
    <property type="molecule type" value="Genomic_DNA"/>
</dbReference>
<dbReference type="Proteomes" id="UP000285379">
    <property type="component" value="Unassembled WGS sequence"/>
</dbReference>
<dbReference type="Proteomes" id="UP000470777">
    <property type="component" value="Unassembled WGS sequence"/>
</dbReference>
<dbReference type="Proteomes" id="UP000285469">
    <property type="component" value="Unassembled WGS sequence"/>
</dbReference>
<evidence type="ECO:0000313" key="46">
    <source>
        <dbReference type="Proteomes" id="UP000326091"/>
    </source>
</evidence>
<reference evidence="22 59" key="9">
    <citation type="submission" date="2020-07" db="EMBL/GenBank/DDBJ databases">
        <title>Bacterial metabolism rescues the inhibition of intestinal drug absorption by food and drug additives.</title>
        <authorList>
            <person name="Zou L."/>
            <person name="Spanogiannopoulos P."/>
            <person name="Chien H.-C."/>
            <person name="Pieper L.M."/>
            <person name="Cai W."/>
            <person name="Khuri N."/>
            <person name="Pottel J."/>
            <person name="Vora B."/>
            <person name="Ni Z."/>
            <person name="Tsakalozou E."/>
            <person name="Zhang W."/>
            <person name="Shoichet B.K."/>
            <person name="Giacomini K.M."/>
            <person name="Turnbaugh P.J."/>
        </authorList>
    </citation>
    <scope>NUCLEOTIDE SEQUENCE [LARGE SCALE GENOMIC DNA]</scope>
    <source>
        <strain evidence="22 59">B33</strain>
    </source>
</reference>
<dbReference type="Proteomes" id="UP000469427">
    <property type="component" value="Unassembled WGS sequence"/>
</dbReference>
<dbReference type="EMBL" id="WCWW01000029">
    <property type="protein sequence ID" value="KAB3854976.1"/>
    <property type="molecule type" value="Genomic_DNA"/>
</dbReference>
<dbReference type="EMBL" id="QSPP01000009">
    <property type="protein sequence ID" value="RGJ90393.1"/>
    <property type="molecule type" value="Genomic_DNA"/>
</dbReference>
<evidence type="ECO:0000313" key="20">
    <source>
        <dbReference type="EMBL" id="NMW34716.1"/>
    </source>
</evidence>
<evidence type="ECO:0000313" key="57">
    <source>
        <dbReference type="Proteomes" id="UP000470777"/>
    </source>
</evidence>
<evidence type="ECO:0000313" key="3">
    <source>
        <dbReference type="EMBL" id="KAB3854976.1"/>
    </source>
</evidence>
<dbReference type="Proteomes" id="UP001201179">
    <property type="component" value="Unassembled WGS sequence"/>
</dbReference>
<dbReference type="EMBL" id="CYZI01000007">
    <property type="protein sequence ID" value="CUO28283.1"/>
    <property type="molecule type" value="Genomic_DNA"/>
</dbReference>
<evidence type="ECO:0000313" key="17">
    <source>
        <dbReference type="EMBL" id="MCG4689176.1"/>
    </source>
</evidence>
<dbReference type="Proteomes" id="UP000462015">
    <property type="component" value="Unassembled WGS sequence"/>
</dbReference>
<dbReference type="EMBL" id="QRUD01000102">
    <property type="protein sequence ID" value="RGR31497.1"/>
    <property type="molecule type" value="Genomic_DNA"/>
</dbReference>
<evidence type="ECO:0000313" key="32">
    <source>
        <dbReference type="EMBL" id="RHJ69642.1"/>
    </source>
</evidence>
<dbReference type="Proteomes" id="UP001199363">
    <property type="component" value="Unassembled WGS sequence"/>
</dbReference>
<dbReference type="Proteomes" id="UP001210999">
    <property type="component" value="Unassembled WGS sequence"/>
</dbReference>
<name>A0A174DS33_PHOVU</name>
<reference evidence="5 53" key="6">
    <citation type="submission" date="2019-10" db="EMBL/GenBank/DDBJ databases">
        <title>Genome Sequence and Assembly of iSURF_14.</title>
        <authorList>
            <person name="Wucher B.R."/>
            <person name="Ruoff K.L."/>
            <person name="Price C.E."/>
            <person name="Valls R.R."/>
            <person name="O'Toole G.A."/>
        </authorList>
    </citation>
    <scope>NUCLEOTIDE SEQUENCE [LARGE SCALE GENOMIC DNA]</scope>
    <source>
        <strain evidence="5 53">ANK132K_3B</strain>
    </source>
</reference>
<evidence type="ECO:0000313" key="50">
    <source>
        <dbReference type="Proteomes" id="UP000437431"/>
    </source>
</evidence>
<evidence type="ECO:0000313" key="33">
    <source>
        <dbReference type="EMBL" id="RHK82220.1"/>
    </source>
</evidence>
<dbReference type="EMBL" id="JAKKWZ010000074">
    <property type="protein sequence ID" value="MCG0342496.1"/>
    <property type="molecule type" value="Genomic_DNA"/>
</dbReference>
<dbReference type="EMBL" id="WDAG01000056">
    <property type="protein sequence ID" value="KAB6653642.1"/>
    <property type="molecule type" value="Genomic_DNA"/>
</dbReference>
<evidence type="ECO:0000313" key="6">
    <source>
        <dbReference type="EMBL" id="KAB6522206.1"/>
    </source>
</evidence>
<dbReference type="EMBL" id="WDAX01000081">
    <property type="protein sequence ID" value="KAB6566702.1"/>
    <property type="molecule type" value="Genomic_DNA"/>
</dbReference>
<dbReference type="Proteomes" id="UP000462885">
    <property type="component" value="Unassembled WGS sequence"/>
</dbReference>
<dbReference type="EMBL" id="QSJM01000053">
    <property type="protein sequence ID" value="RHD77065.1"/>
    <property type="molecule type" value="Genomic_DNA"/>
</dbReference>
<evidence type="ECO:0000313" key="61">
    <source>
        <dbReference type="Proteomes" id="UP000583639"/>
    </source>
</evidence>
<evidence type="ECO:0000313" key="11">
    <source>
        <dbReference type="EMBL" id="KAB6685374.1"/>
    </source>
</evidence>
<evidence type="ECO:0000313" key="8">
    <source>
        <dbReference type="EMBL" id="KAB6566702.1"/>
    </source>
</evidence>
<reference evidence="1 35" key="1">
    <citation type="submission" date="2015-09" db="EMBL/GenBank/DDBJ databases">
        <authorList>
            <consortium name="Pathogen Informatics"/>
        </authorList>
    </citation>
    <scope>NUCLEOTIDE SEQUENCE [LARGE SCALE GENOMIC DNA]</scope>
    <source>
        <strain evidence="1 35">2789STDY5834842</strain>
    </source>
</reference>
<evidence type="ECO:0000313" key="27">
    <source>
        <dbReference type="EMBL" id="RGR31497.1"/>
    </source>
</evidence>
<reference evidence="18" key="14">
    <citation type="submission" date="2023-01" db="EMBL/GenBank/DDBJ databases">
        <title>Human gut microbiome strain richness.</title>
        <authorList>
            <person name="Chen-Liaw A."/>
        </authorList>
    </citation>
    <scope>NUCLEOTIDE SEQUENCE</scope>
    <source>
        <strain evidence="18">H9_m1001271B151109d0_201107</strain>
    </source>
</reference>
<dbReference type="Proteomes" id="UP000260640">
    <property type="component" value="Unassembled WGS sequence"/>
</dbReference>
<evidence type="ECO:0000313" key="30">
    <source>
        <dbReference type="EMBL" id="RHD77065.1"/>
    </source>
</evidence>
<reference evidence="23 46" key="5">
    <citation type="submission" date="2019-09" db="EMBL/GenBank/DDBJ databases">
        <title>Commensal-derived Metabolites Govern Vibrio cholerae Pathogenesis in Host.</title>
        <authorList>
            <person name="Yoon S.S."/>
            <person name="Yoon M.Y."/>
        </authorList>
    </citation>
    <scope>NUCLEOTIDE SEQUENCE [LARGE SCALE GENOMIC DNA]</scope>
    <source>
        <strain evidence="23 46">VIC01</strain>
    </source>
</reference>
<proteinExistence type="predicted"/>
<evidence type="ECO:0000313" key="7">
    <source>
        <dbReference type="EMBL" id="KAB6553948.1"/>
    </source>
</evidence>
<evidence type="ECO:0000313" key="48">
    <source>
        <dbReference type="Proteomes" id="UP000433382"/>
    </source>
</evidence>
<evidence type="ECO:0000313" key="26">
    <source>
        <dbReference type="EMBL" id="RGM36113.1"/>
    </source>
</evidence>
<evidence type="ECO:0000313" key="49">
    <source>
        <dbReference type="Proteomes" id="UP000437380"/>
    </source>
</evidence>
<dbReference type="Proteomes" id="UP000286392">
    <property type="component" value="Unassembled WGS sequence"/>
</dbReference>
<evidence type="ECO:0000313" key="41">
    <source>
        <dbReference type="Proteomes" id="UP000283958"/>
    </source>
</evidence>
<evidence type="ECO:0000313" key="23">
    <source>
        <dbReference type="EMBL" id="QEW38406.1"/>
    </source>
</evidence>
<dbReference type="EMBL" id="JAKNGO010000023">
    <property type="protein sequence ID" value="MCG4689176.1"/>
    <property type="molecule type" value="Genomic_DNA"/>
</dbReference>
<reference evidence="13" key="10">
    <citation type="submission" date="2021-06" db="EMBL/GenBank/DDBJ databases">
        <title>Collection of gut derived symbiotic bacterial strains cultured from healthy donors.</title>
        <authorList>
            <person name="Lin H."/>
            <person name="Littmann E."/>
            <person name="Pamer E.G."/>
        </authorList>
    </citation>
    <scope>NUCLEOTIDE SEQUENCE</scope>
    <source>
        <strain evidence="14">MSK.19.85</strain>
        <strain evidence="13">MSK.6.33</strain>
    </source>
</reference>
<evidence type="ECO:0000313" key="39">
    <source>
        <dbReference type="Proteomes" id="UP000266497"/>
    </source>
</evidence>
<evidence type="ECO:0000313" key="52">
    <source>
        <dbReference type="Proteomes" id="UP000462015"/>
    </source>
</evidence>
<evidence type="ECO:0000313" key="37">
    <source>
        <dbReference type="Proteomes" id="UP000261003"/>
    </source>
</evidence>
<evidence type="ECO:0000313" key="1">
    <source>
        <dbReference type="EMBL" id="CUO28283.1"/>
    </source>
</evidence>
<reference evidence="15" key="11">
    <citation type="submission" date="2021-10" db="EMBL/GenBank/DDBJ databases">
        <title>Collection of gut derived symbiotic bacterial strains cultured from healthy donors.</title>
        <authorList>
            <person name="Lin H."/>
            <person name="Littmann E."/>
            <person name="Kohout C."/>
            <person name="Pamer E.G."/>
        </authorList>
    </citation>
    <scope>NUCLEOTIDE SEQUENCE</scope>
    <source>
        <strain evidence="15">DFI.1.167</strain>
    </source>
</reference>
<evidence type="ECO:0000313" key="38">
    <source>
        <dbReference type="Proteomes" id="UP000261278"/>
    </source>
</evidence>
<evidence type="ECO:0000313" key="58">
    <source>
        <dbReference type="Proteomes" id="UP000470952"/>
    </source>
</evidence>
<dbReference type="Proteomes" id="UP000095333">
    <property type="component" value="Unassembled WGS sequence"/>
</dbReference>
<reference evidence="22 59" key="8">
    <citation type="submission" date="2020-04" db="EMBL/GenBank/DDBJ databases">
        <authorList>
            <person name="Pieper L."/>
        </authorList>
    </citation>
    <scope>NUCLEOTIDE SEQUENCE [LARGE SCALE GENOMIC DNA]</scope>
    <source>
        <strain evidence="22 59">B33</strain>
    </source>
</reference>
<evidence type="ECO:0000313" key="2">
    <source>
        <dbReference type="EMBL" id="KAB3562237.1"/>
    </source>
</evidence>
<evidence type="ECO:0000313" key="16">
    <source>
        <dbReference type="EMBL" id="MCG0342496.1"/>
    </source>
</evidence>
<dbReference type="EMBL" id="WCZY01000062">
    <property type="protein sequence ID" value="KAB6685374.1"/>
    <property type="molecule type" value="Genomic_DNA"/>
</dbReference>
<sequence length="116" mass="13439">MTASISYINLSWAVVGIIDKDVRNGLQSMKRPDEPIEVTIERYVIGYLVFWHIAFIDKEKMNRCNDEKVIELGRKKMEEYIFSHPPIATLPKFYIVFLNQPQIGCDTHGLSDVFCV</sequence>
<dbReference type="Proteomes" id="UP000283958">
    <property type="component" value="Unassembled WGS sequence"/>
</dbReference>
<evidence type="ECO:0000313" key="53">
    <source>
        <dbReference type="Proteomes" id="UP000462885"/>
    </source>
</evidence>
<dbReference type="EMBL" id="QSAI01000054">
    <property type="protein sequence ID" value="RGW43998.1"/>
    <property type="molecule type" value="Genomic_DNA"/>
</dbReference>
<dbReference type="EMBL" id="WCZV01000062">
    <property type="protein sequence ID" value="KAB6694375.1"/>
    <property type="molecule type" value="Genomic_DNA"/>
</dbReference>
<evidence type="ECO:0000313" key="35">
    <source>
        <dbReference type="Proteomes" id="UP000095333"/>
    </source>
</evidence>
<dbReference type="EMBL" id="WDAL01000075">
    <property type="protein sequence ID" value="KAB6629788.1"/>
    <property type="molecule type" value="Genomic_DNA"/>
</dbReference>
<reference evidence="17" key="12">
    <citation type="submission" date="2022-01" db="EMBL/GenBank/DDBJ databases">
        <title>Collection of gut derived symbiotic bacterial strains cultured from healthy donors.</title>
        <authorList>
            <person name="Lin H."/>
            <person name="Kohout C."/>
            <person name="Waligurski E."/>
            <person name="Pamer E.G."/>
        </authorList>
    </citation>
    <scope>NUCLEOTIDE SEQUENCE</scope>
    <source>
        <strain evidence="17">DFI.6.72</strain>
    </source>
</reference>
<dbReference type="EMBL" id="QRMN01000083">
    <property type="protein sequence ID" value="RHJ69642.1"/>
    <property type="molecule type" value="Genomic_DNA"/>
</dbReference>
<evidence type="ECO:0000313" key="43">
    <source>
        <dbReference type="Proteomes" id="UP000285469"/>
    </source>
</evidence>
<dbReference type="Proteomes" id="UP000261278">
    <property type="component" value="Unassembled WGS sequence"/>
</dbReference>
<dbReference type="EMBL" id="JABWDJ010000114">
    <property type="protein sequence ID" value="NVB75551.1"/>
    <property type="molecule type" value="Genomic_DNA"/>
</dbReference>
<reference evidence="48 49" key="4">
    <citation type="journal article" date="2019" name="Nat. Med.">
        <title>A library of human gut bacterial isolates paired with longitudinal multiomics data enables mechanistic microbiome research.</title>
        <authorList>
            <person name="Poyet M."/>
            <person name="Groussin M."/>
            <person name="Gibbons S.M."/>
            <person name="Avila-Pacheco J."/>
            <person name="Jiang X."/>
            <person name="Kearney S.M."/>
            <person name="Perrotta A.R."/>
            <person name="Berdy B."/>
            <person name="Zhao S."/>
            <person name="Lieberman T.D."/>
            <person name="Swanson P.K."/>
            <person name="Smith M."/>
            <person name="Roesemann S."/>
            <person name="Alexander J.E."/>
            <person name="Rich S.A."/>
            <person name="Livny J."/>
            <person name="Vlamakis H."/>
            <person name="Clish C."/>
            <person name="Bullock K."/>
            <person name="Deik A."/>
            <person name="Scott J."/>
            <person name="Pierce K.A."/>
            <person name="Xavier R.J."/>
            <person name="Alm E.J."/>
        </authorList>
    </citation>
    <scope>NUCLEOTIDE SEQUENCE [LARGE SCALE GENOMIC DNA]</scope>
    <source>
        <strain evidence="8 54">BIOML-A110</strain>
        <strain evidence="7 50">BIOML-A111</strain>
        <strain evidence="6 55">BIOML-A122</strain>
        <strain evidence="3 51">BIOML-A5</strain>
        <strain evidence="2 48">BIOML-A73</strain>
        <strain evidence="12 49">BIOML-A82</strain>
        <strain evidence="11 57">BIOML-A85</strain>
        <strain evidence="4 56">BIOML-A9</strain>
        <strain evidence="10 58">BIOML-A93</strain>
        <strain evidence="9 52">BIOML-A98</strain>
    </source>
</reference>
<evidence type="ECO:0000313" key="56">
    <source>
        <dbReference type="Proteomes" id="UP000470332"/>
    </source>
</evidence>
<evidence type="ECO:0000313" key="14">
    <source>
        <dbReference type="EMBL" id="MBV3489784.1"/>
    </source>
</evidence>
<dbReference type="Proteomes" id="UP000555193">
    <property type="component" value="Unassembled WGS sequence"/>
</dbReference>
<dbReference type="Proteomes" id="UP000437431">
    <property type="component" value="Unassembled WGS sequence"/>
</dbReference>
<dbReference type="Proteomes" id="UP000583639">
    <property type="component" value="Unassembled WGS sequence"/>
</dbReference>
<dbReference type="EMBL" id="JABDSI010000053">
    <property type="protein sequence ID" value="NMW38831.1"/>
    <property type="molecule type" value="Genomic_DNA"/>
</dbReference>
<evidence type="ECO:0000313" key="28">
    <source>
        <dbReference type="EMBL" id="RGV04237.1"/>
    </source>
</evidence>
<evidence type="ECO:0000313" key="55">
    <source>
        <dbReference type="Proteomes" id="UP000469427"/>
    </source>
</evidence>
<dbReference type="EMBL" id="WCXA01000026">
    <property type="protein sequence ID" value="KAB3860680.1"/>
    <property type="molecule type" value="Genomic_DNA"/>
</dbReference>
<protein>
    <submittedName>
        <fullName evidence="1">Uncharacterized protein</fullName>
    </submittedName>
</protein>
<evidence type="ECO:0000313" key="40">
    <source>
        <dbReference type="Proteomes" id="UP000283429"/>
    </source>
</evidence>
<evidence type="ECO:0000313" key="29">
    <source>
        <dbReference type="EMBL" id="RGW43998.1"/>
    </source>
</evidence>
<dbReference type="Proteomes" id="UP000441522">
    <property type="component" value="Unassembled WGS sequence"/>
</dbReference>
<dbReference type="EMBL" id="JAJCQG010000116">
    <property type="protein sequence ID" value="MCB7283518.1"/>
    <property type="molecule type" value="Genomic_DNA"/>
</dbReference>
<accession>A0A174DS33</accession>
<dbReference type="EMBL" id="WCIF01000022">
    <property type="protein sequence ID" value="KAB5434878.1"/>
    <property type="molecule type" value="Genomic_DNA"/>
</dbReference>
<dbReference type="Proteomes" id="UP001181258">
    <property type="component" value="Unassembled WGS sequence"/>
</dbReference>
<dbReference type="Proteomes" id="UP000462922">
    <property type="component" value="Unassembled WGS sequence"/>
</dbReference>
<dbReference type="Proteomes" id="UP000470332">
    <property type="component" value="Unassembled WGS sequence"/>
</dbReference>
<dbReference type="Proteomes" id="UP000736888">
    <property type="component" value="Unassembled WGS sequence"/>
</dbReference>
<evidence type="ECO:0000313" key="10">
    <source>
        <dbReference type="EMBL" id="KAB6653642.1"/>
    </source>
</evidence>
<dbReference type="Proteomes" id="UP000433382">
    <property type="component" value="Unassembled WGS sequence"/>
</dbReference>
<dbReference type="EMBL" id="JAHPYS010000003">
    <property type="protein sequence ID" value="MBU9137715.1"/>
    <property type="molecule type" value="Genomic_DNA"/>
</dbReference>
<evidence type="ECO:0000313" key="18">
    <source>
        <dbReference type="EMBL" id="MDB0853771.1"/>
    </source>
</evidence>
<dbReference type="RefSeq" id="WP_005849545.1">
    <property type="nucleotide sequence ID" value="NZ_AP025232.1"/>
</dbReference>
<reference evidence="36 37" key="2">
    <citation type="submission" date="2018-08" db="EMBL/GenBank/DDBJ databases">
        <title>A genome reference for cultivated species of the human gut microbiota.</title>
        <authorList>
            <person name="Zou Y."/>
            <person name="Xue W."/>
            <person name="Luo G."/>
        </authorList>
    </citation>
    <scope>NUCLEOTIDE SEQUENCE [LARGE SCALE GENOMIC DNA]</scope>
    <source>
        <strain evidence="29 43">AF12-25</strain>
        <strain evidence="28 42">AF14-8</strain>
        <strain evidence="27 39">AF25-30LB</strain>
        <strain evidence="33 45">AF39-8AT</strain>
        <strain evidence="32 41">AM09-18</strain>
        <strain evidence="31 44">AM13-21</strain>
        <strain evidence="30 40">AM30-40</strain>
        <strain evidence="26 37">OM08-13BH</strain>
        <strain evidence="25 38">TF05-18</strain>
        <strain evidence="24 36">TM05-16</strain>
    </source>
</reference>
<evidence type="ECO:0000313" key="5">
    <source>
        <dbReference type="EMBL" id="KAB5434878.1"/>
    </source>
</evidence>
<dbReference type="EMBL" id="CP043529">
    <property type="protein sequence ID" value="QEW38406.1"/>
    <property type="molecule type" value="Genomic_DNA"/>
</dbReference>
<reference evidence="19" key="15">
    <citation type="submission" date="2023-10" db="EMBL/GenBank/DDBJ databases">
        <title>Genome of potential pathogenic bacteria in Crohn's disease.</title>
        <authorList>
            <person name="Rodriguez-Palacios A."/>
        </authorList>
    </citation>
    <scope>NUCLEOTIDE SEQUENCE</scope>
    <source>
        <strain evidence="19">CavFT-hAR107</strain>
    </source>
</reference>
<reference evidence="60 61" key="7">
    <citation type="submission" date="2020-04" db="EMBL/GenBank/DDBJ databases">
        <title>A novel gut-associated lysogenic phage, Bacteroides phage BV01, alters the host transcriptome and bile acid metabolism in Bacteroides vulgatus.</title>
        <authorList>
            <person name="Campbell D.E."/>
            <person name="Ly L."/>
            <person name="Ridlon J.M."/>
            <person name="Hsiao A."/>
            <person name="Degnan P.H."/>
        </authorList>
    </citation>
    <scope>NUCLEOTIDE SEQUENCE [LARGE SCALE GENOMIC DNA]</scope>
    <source>
        <strain evidence="20 60">VPI-4506</strain>
        <strain evidence="21 61">VPI-BV8526</strain>
    </source>
</reference>
<dbReference type="AlphaFoldDB" id="A0A174DS33"/>
<dbReference type="Proteomes" id="UP000283429">
    <property type="component" value="Unassembled WGS sequence"/>
</dbReference>
<dbReference type="EMBL" id="JABDSH010000027">
    <property type="protein sequence ID" value="NMW34716.1"/>
    <property type="molecule type" value="Genomic_DNA"/>
</dbReference>
<evidence type="ECO:0000313" key="4">
    <source>
        <dbReference type="EMBL" id="KAB3860680.1"/>
    </source>
</evidence>
<evidence type="ECO:0000313" key="12">
    <source>
        <dbReference type="EMBL" id="KAB6694375.1"/>
    </source>
</evidence>
<dbReference type="EMBL" id="JAWDHD010000004">
    <property type="protein sequence ID" value="MDU0247651.1"/>
    <property type="molecule type" value="Genomic_DNA"/>
</dbReference>
<organism evidence="1 35">
    <name type="scientific">Phocaeicola vulgatus</name>
    <name type="common">Bacteroides vulgatus</name>
    <dbReference type="NCBI Taxonomy" id="821"/>
    <lineage>
        <taxon>Bacteria</taxon>
        <taxon>Pseudomonadati</taxon>
        <taxon>Bacteroidota</taxon>
        <taxon>Bacteroidia</taxon>
        <taxon>Bacteroidales</taxon>
        <taxon>Bacteroidaceae</taxon>
        <taxon>Phocaeicola</taxon>
    </lineage>
</organism>
<dbReference type="Proteomes" id="UP000758576">
    <property type="component" value="Unassembled WGS sequence"/>
</dbReference>
<evidence type="ECO:0000313" key="47">
    <source>
        <dbReference type="Proteomes" id="UP000408523"/>
    </source>
</evidence>
<reference evidence="34 47" key="3">
    <citation type="journal article" date="2019" name="Nat. Commun.">
        <title>Gram positive-like bacteriocins with broad spectrum anti-Bacteroidales activity encoded on mobile elements of the human gut microbiota.</title>
        <authorList>
            <person name="Bechon N."/>
            <person name="Coyne M.J.Jr."/>
            <person name="Laclare-Mceneany V."/>
            <person name="Chatzidaki-Livanis M."/>
            <person name="Ghigo J.-M."/>
            <person name="Comstock L.E."/>
        </authorList>
    </citation>
    <scope>NUCLEOTIDE SEQUENCE [LARGE SCALE GENOMIC DNA]</scope>
    <source>
        <strain evidence="34 47">CL01T12C17</strain>
    </source>
</reference>